<gene>
    <name evidence="1" type="ORF">Klosneuvirus_3_100</name>
</gene>
<accession>A0A1V0SJR6</accession>
<name>A0A1V0SJR6_9VIRU</name>
<dbReference type="EMBL" id="KY684110">
    <property type="protein sequence ID" value="ARF11965.1"/>
    <property type="molecule type" value="Genomic_DNA"/>
</dbReference>
<organism evidence="1">
    <name type="scientific">Klosneuvirus KNV1</name>
    <dbReference type="NCBI Taxonomy" id="1977640"/>
    <lineage>
        <taxon>Viruses</taxon>
        <taxon>Varidnaviria</taxon>
        <taxon>Bamfordvirae</taxon>
        <taxon>Nucleocytoviricota</taxon>
        <taxon>Megaviricetes</taxon>
        <taxon>Imitervirales</taxon>
        <taxon>Mimiviridae</taxon>
        <taxon>Klosneuvirinae</taxon>
        <taxon>Klosneuvirus</taxon>
    </lineage>
</organism>
<evidence type="ECO:0000313" key="1">
    <source>
        <dbReference type="EMBL" id="ARF11965.1"/>
    </source>
</evidence>
<reference evidence="1" key="1">
    <citation type="journal article" date="2017" name="Science">
        <title>Giant viruses with an expanded complement of translation system components.</title>
        <authorList>
            <person name="Schulz F."/>
            <person name="Yutin N."/>
            <person name="Ivanova N.N."/>
            <person name="Ortega D.R."/>
            <person name="Lee T.K."/>
            <person name="Vierheilig J."/>
            <person name="Daims H."/>
            <person name="Horn M."/>
            <person name="Wagner M."/>
            <person name="Jensen G.J."/>
            <person name="Kyrpides N.C."/>
            <person name="Koonin E.V."/>
            <person name="Woyke T."/>
        </authorList>
    </citation>
    <scope>NUCLEOTIDE SEQUENCE</scope>
    <source>
        <strain evidence="1">KNV1</strain>
    </source>
</reference>
<proteinExistence type="predicted"/>
<sequence length="74" mass="8956">MLIYIFILVAILGVLYYITKEPYSVVVPIKQGRKTKYIVRDREPVGWDLLTPYYPGYPSYPYYRYKPVKRGYFY</sequence>
<protein>
    <submittedName>
        <fullName evidence="1">Uncharacterized protein</fullName>
    </submittedName>
</protein>